<sequence length="79" mass="8644">MALPLGHTSLTELRLGLYRLSFQISSASRLRSCPGGSHSSLLAPLLDYLFLFFYFITYRAVIVDDAGAGSVRLHLELGA</sequence>
<organism evidence="2 3">
    <name type="scientific">Ceratodon purpureus</name>
    <name type="common">Fire moss</name>
    <name type="synonym">Dicranum purpureum</name>
    <dbReference type="NCBI Taxonomy" id="3225"/>
    <lineage>
        <taxon>Eukaryota</taxon>
        <taxon>Viridiplantae</taxon>
        <taxon>Streptophyta</taxon>
        <taxon>Embryophyta</taxon>
        <taxon>Bryophyta</taxon>
        <taxon>Bryophytina</taxon>
        <taxon>Bryopsida</taxon>
        <taxon>Dicranidae</taxon>
        <taxon>Pseudoditrichales</taxon>
        <taxon>Ditrichaceae</taxon>
        <taxon>Ceratodon</taxon>
    </lineage>
</organism>
<keyword evidence="1" id="KW-0472">Membrane</keyword>
<name>A0A8T0H0R2_CERPU</name>
<evidence type="ECO:0000313" key="2">
    <source>
        <dbReference type="EMBL" id="KAG0565691.1"/>
    </source>
</evidence>
<protein>
    <submittedName>
        <fullName evidence="2">Uncharacterized protein</fullName>
    </submittedName>
</protein>
<dbReference type="Proteomes" id="UP000822688">
    <property type="component" value="Chromosome 7"/>
</dbReference>
<dbReference type="EMBL" id="CM026428">
    <property type="protein sequence ID" value="KAG0565691.1"/>
    <property type="molecule type" value="Genomic_DNA"/>
</dbReference>
<evidence type="ECO:0000256" key="1">
    <source>
        <dbReference type="SAM" id="Phobius"/>
    </source>
</evidence>
<feature type="transmembrane region" description="Helical" evidence="1">
    <location>
        <begin position="41"/>
        <end position="62"/>
    </location>
</feature>
<comment type="caution">
    <text evidence="2">The sequence shown here is derived from an EMBL/GenBank/DDBJ whole genome shotgun (WGS) entry which is preliminary data.</text>
</comment>
<accession>A0A8T0H0R2</accession>
<gene>
    <name evidence="2" type="ORF">KC19_7G007700</name>
</gene>
<keyword evidence="1" id="KW-0812">Transmembrane</keyword>
<keyword evidence="3" id="KW-1185">Reference proteome</keyword>
<dbReference type="AlphaFoldDB" id="A0A8T0H0R2"/>
<keyword evidence="1" id="KW-1133">Transmembrane helix</keyword>
<reference evidence="2" key="1">
    <citation type="submission" date="2020-06" db="EMBL/GenBank/DDBJ databases">
        <title>WGS assembly of Ceratodon purpureus strain R40.</title>
        <authorList>
            <person name="Carey S.B."/>
            <person name="Jenkins J."/>
            <person name="Shu S."/>
            <person name="Lovell J.T."/>
            <person name="Sreedasyam A."/>
            <person name="Maumus F."/>
            <person name="Tiley G.P."/>
            <person name="Fernandez-Pozo N."/>
            <person name="Barry K."/>
            <person name="Chen C."/>
            <person name="Wang M."/>
            <person name="Lipzen A."/>
            <person name="Daum C."/>
            <person name="Saski C.A."/>
            <person name="Payton A.C."/>
            <person name="Mcbreen J.C."/>
            <person name="Conrad R.E."/>
            <person name="Kollar L.M."/>
            <person name="Olsson S."/>
            <person name="Huttunen S."/>
            <person name="Landis J.B."/>
            <person name="Wickett N.J."/>
            <person name="Johnson M.G."/>
            <person name="Rensing S.A."/>
            <person name="Grimwood J."/>
            <person name="Schmutz J."/>
            <person name="Mcdaniel S.F."/>
        </authorList>
    </citation>
    <scope>NUCLEOTIDE SEQUENCE</scope>
    <source>
        <strain evidence="2">R40</strain>
    </source>
</reference>
<evidence type="ECO:0000313" key="3">
    <source>
        <dbReference type="Proteomes" id="UP000822688"/>
    </source>
</evidence>
<proteinExistence type="predicted"/>